<organism evidence="1 2">
    <name type="scientific">candidate division WS6 bacterium OLB21</name>
    <dbReference type="NCBI Taxonomy" id="1617427"/>
    <lineage>
        <taxon>Bacteria</taxon>
        <taxon>Candidatus Dojkabacteria</taxon>
    </lineage>
</organism>
<sequence length="65" mass="6978">MTNGRQQPTIEKVCLTEPAEGIFGNPVQGRRSGDRVEVCLAEERIARVKGTDGNLVIGTNSIVVP</sequence>
<protein>
    <submittedName>
        <fullName evidence="1">Uncharacterized protein</fullName>
    </submittedName>
</protein>
<evidence type="ECO:0000313" key="1">
    <source>
        <dbReference type="EMBL" id="KXK09727.1"/>
    </source>
</evidence>
<proteinExistence type="predicted"/>
<evidence type="ECO:0000313" key="2">
    <source>
        <dbReference type="Proteomes" id="UP000070449"/>
    </source>
</evidence>
<dbReference type="STRING" id="1617427.UZ20_WS6002000295"/>
<accession>A0A136KJW8</accession>
<gene>
    <name evidence="1" type="ORF">UZ20_WS6002000295</name>
</gene>
<reference evidence="1 2" key="1">
    <citation type="submission" date="2015-02" db="EMBL/GenBank/DDBJ databases">
        <title>Improved understanding of the partial-nitritation anammox process through 23 genomes representing the majority of the microbial community.</title>
        <authorList>
            <person name="Speth D.R."/>
            <person name="In T Zandt M."/>
            <person name="Guerrero Cruz S."/>
            <person name="Jetten M.S."/>
            <person name="Dutilh B.E."/>
        </authorList>
    </citation>
    <scope>NUCLEOTIDE SEQUENCE [LARGE SCALE GENOMIC DNA]</scope>
    <source>
        <strain evidence="1">OLB21</strain>
    </source>
</reference>
<dbReference type="AlphaFoldDB" id="A0A136KJW8"/>
<dbReference type="EMBL" id="JYPD01000012">
    <property type="protein sequence ID" value="KXK09727.1"/>
    <property type="molecule type" value="Genomic_DNA"/>
</dbReference>
<name>A0A136KJW8_9BACT</name>
<comment type="caution">
    <text evidence="1">The sequence shown here is derived from an EMBL/GenBank/DDBJ whole genome shotgun (WGS) entry which is preliminary data.</text>
</comment>
<dbReference type="Proteomes" id="UP000070449">
    <property type="component" value="Unassembled WGS sequence"/>
</dbReference>